<protein>
    <recommendedName>
        <fullName evidence="3">Histidine phosphatase family protein</fullName>
    </recommendedName>
</protein>
<dbReference type="Gene3D" id="3.40.50.1240">
    <property type="entry name" value="Phosphoglycerate mutase-like"/>
    <property type="match status" value="1"/>
</dbReference>
<reference evidence="1 2" key="1">
    <citation type="journal article" date="2008" name="Int. J. Syst. Evol. Microbiol.">
        <title>Nocardioides daphniae sp. nov., isolated from Daphnia cucullata (Crustacea: Cladocera).</title>
        <authorList>
            <person name="Toth E.M."/>
            <person name="Keki Z."/>
            <person name="Homonnay Z.G."/>
            <person name="Borsodi A.K."/>
            <person name="Marialigeti K."/>
            <person name="Schumann P."/>
        </authorList>
    </citation>
    <scope>NUCLEOTIDE SEQUENCE [LARGE SCALE GENOMIC DNA]</scope>
    <source>
        <strain evidence="1 2">JCM 16608</strain>
    </source>
</reference>
<dbReference type="RefSeq" id="WP_135831985.1">
    <property type="nucleotide sequence ID" value="NZ_BMCK01000002.1"/>
</dbReference>
<proteinExistence type="predicted"/>
<gene>
    <name evidence="1" type="ORF">E2C04_06365</name>
</gene>
<dbReference type="InterPro" id="IPR013078">
    <property type="entry name" value="His_Pase_superF_clade-1"/>
</dbReference>
<organism evidence="1 2">
    <name type="scientific">Nocardioides daphniae</name>
    <dbReference type="NCBI Taxonomy" id="402297"/>
    <lineage>
        <taxon>Bacteria</taxon>
        <taxon>Bacillati</taxon>
        <taxon>Actinomycetota</taxon>
        <taxon>Actinomycetes</taxon>
        <taxon>Propionibacteriales</taxon>
        <taxon>Nocardioidaceae</taxon>
        <taxon>Nocardioides</taxon>
    </lineage>
</organism>
<dbReference type="EMBL" id="CP038462">
    <property type="protein sequence ID" value="QCC76938.1"/>
    <property type="molecule type" value="Genomic_DNA"/>
</dbReference>
<dbReference type="KEGG" id="ndp:E2C04_06365"/>
<name>A0A4P7UCC4_9ACTN</name>
<evidence type="ECO:0008006" key="3">
    <source>
        <dbReference type="Google" id="ProtNLM"/>
    </source>
</evidence>
<evidence type="ECO:0000313" key="1">
    <source>
        <dbReference type="EMBL" id="QCC76938.1"/>
    </source>
</evidence>
<sequence>MSSLQCPATLLLVGAPAPSPGVRAQAPAELLERLHPRRVASVWSSPAAYAREAAAAVAATTGGPVVVRTELSPVGDGERGEDVVHRLREVLQEAADLHRGEAVVLVTHTGPLEVGLPRLARMAVRPHPLAAWGLVELEVDEEWWCRAWGVAHPEDADGAPTP</sequence>
<dbReference type="SUPFAM" id="SSF53254">
    <property type="entry name" value="Phosphoglycerate mutase-like"/>
    <property type="match status" value="1"/>
</dbReference>
<dbReference type="AlphaFoldDB" id="A0A4P7UCC4"/>
<dbReference type="Pfam" id="PF00300">
    <property type="entry name" value="His_Phos_1"/>
    <property type="match status" value="1"/>
</dbReference>
<dbReference type="Proteomes" id="UP000297025">
    <property type="component" value="Chromosome"/>
</dbReference>
<accession>A0A4P7UCC4</accession>
<evidence type="ECO:0000313" key="2">
    <source>
        <dbReference type="Proteomes" id="UP000297025"/>
    </source>
</evidence>
<dbReference type="InterPro" id="IPR029033">
    <property type="entry name" value="His_PPase_superfam"/>
</dbReference>
<dbReference type="OrthoDB" id="9793115at2"/>